<feature type="transmembrane region" description="Helical" evidence="2">
    <location>
        <begin position="188"/>
        <end position="211"/>
    </location>
</feature>
<dbReference type="EMBL" id="SDEE01000405">
    <property type="protein sequence ID" value="RXW16750.1"/>
    <property type="molecule type" value="Genomic_DNA"/>
</dbReference>
<sequence>MEFIACRTGKIPEGSHTLEVIFVGGEAGSVWFDRIEYLASPTADLTNEWSLVPSFDKWFQYPSGWKEEYSFVNRTQLRGALLTYDFTGTDIIWGGYIPGNGTEPSRGPGFGSYTIDGQHPFTHFVIPSNSRSQNFRLNQEFFSISGLPPGPHRLEVINEGDETTTSLALTHIYTKHSSSANQKSSSKVIGGAVGGGLGLILVLVLVVVIAIRRRRRHQSDELGAAMDGKSTNAAMPGNAMTQTWTSHATLIKPKDGRVARKTDFEPSDLLPGPPIAHDQDPGQAT</sequence>
<name>A0A4Q2DAR8_9AGAR</name>
<proteinExistence type="predicted"/>
<evidence type="ECO:0000313" key="3">
    <source>
        <dbReference type="EMBL" id="RXW16750.1"/>
    </source>
</evidence>
<evidence type="ECO:0000256" key="2">
    <source>
        <dbReference type="SAM" id="Phobius"/>
    </source>
</evidence>
<keyword evidence="2" id="KW-0812">Transmembrane</keyword>
<feature type="region of interest" description="Disordered" evidence="1">
    <location>
        <begin position="249"/>
        <end position="285"/>
    </location>
</feature>
<evidence type="ECO:0000313" key="4">
    <source>
        <dbReference type="Proteomes" id="UP000290288"/>
    </source>
</evidence>
<keyword evidence="2" id="KW-1133">Transmembrane helix</keyword>
<reference evidence="3 4" key="1">
    <citation type="submission" date="2019-01" db="EMBL/GenBank/DDBJ databases">
        <title>Draft genome sequence of Psathyrella aberdarensis IHI B618.</title>
        <authorList>
            <person name="Buettner E."/>
            <person name="Kellner H."/>
        </authorList>
    </citation>
    <scope>NUCLEOTIDE SEQUENCE [LARGE SCALE GENOMIC DNA]</scope>
    <source>
        <strain evidence="3 4">IHI B618</strain>
    </source>
</reference>
<dbReference type="AlphaFoldDB" id="A0A4Q2DAR8"/>
<keyword evidence="2" id="KW-0472">Membrane</keyword>
<dbReference type="Gene3D" id="2.60.120.260">
    <property type="entry name" value="Galactose-binding domain-like"/>
    <property type="match status" value="1"/>
</dbReference>
<dbReference type="Proteomes" id="UP000290288">
    <property type="component" value="Unassembled WGS sequence"/>
</dbReference>
<protein>
    <submittedName>
        <fullName evidence="3">Uncharacterized protein</fullName>
    </submittedName>
</protein>
<organism evidence="3 4">
    <name type="scientific">Candolleomyces aberdarensis</name>
    <dbReference type="NCBI Taxonomy" id="2316362"/>
    <lineage>
        <taxon>Eukaryota</taxon>
        <taxon>Fungi</taxon>
        <taxon>Dikarya</taxon>
        <taxon>Basidiomycota</taxon>
        <taxon>Agaricomycotina</taxon>
        <taxon>Agaricomycetes</taxon>
        <taxon>Agaricomycetidae</taxon>
        <taxon>Agaricales</taxon>
        <taxon>Agaricineae</taxon>
        <taxon>Psathyrellaceae</taxon>
        <taxon>Candolleomyces</taxon>
    </lineage>
</organism>
<evidence type="ECO:0000256" key="1">
    <source>
        <dbReference type="SAM" id="MobiDB-lite"/>
    </source>
</evidence>
<feature type="compositionally biased region" description="Basic and acidic residues" evidence="1">
    <location>
        <begin position="252"/>
        <end position="264"/>
    </location>
</feature>
<gene>
    <name evidence="3" type="ORF">EST38_g9104</name>
</gene>
<comment type="caution">
    <text evidence="3">The sequence shown here is derived from an EMBL/GenBank/DDBJ whole genome shotgun (WGS) entry which is preliminary data.</text>
</comment>
<dbReference type="STRING" id="2316362.A0A4Q2DAR8"/>
<accession>A0A4Q2DAR8</accession>
<keyword evidence="4" id="KW-1185">Reference proteome</keyword>
<dbReference type="OrthoDB" id="3052647at2759"/>